<sequence length="211" mass="22550">MFVLVMGASRGLGLEVVKAALAQGHSVRAFARGASGIKLTHDRLEKFPGDALALQDVRRALVGVDGVVQVLGVSNRDLFGPIDLFSRATAVLVPLMISQGVRRLVAVTGFGAGDSAPAIGPFQRLPFRMLFGRAYDDKTRQERLIVASGLDWTIWRPGVLINGSISGKAKILMAPAQWRNGVVSRGDVAANVVSHLTDVAMIGQKPVIIRF</sequence>
<dbReference type="PANTHER" id="PTHR15020">
    <property type="entry name" value="FLAVIN REDUCTASE-RELATED"/>
    <property type="match status" value="1"/>
</dbReference>
<organism evidence="2 3">
    <name type="scientific">Gluconacetobacter diazotrophicus</name>
    <name type="common">Acetobacter diazotrophicus</name>
    <dbReference type="NCBI Taxonomy" id="33996"/>
    <lineage>
        <taxon>Bacteria</taxon>
        <taxon>Pseudomonadati</taxon>
        <taxon>Pseudomonadota</taxon>
        <taxon>Alphaproteobacteria</taxon>
        <taxon>Acetobacterales</taxon>
        <taxon>Acetobacteraceae</taxon>
        <taxon>Gluconacetobacter</taxon>
    </lineage>
</organism>
<evidence type="ECO:0000313" key="3">
    <source>
        <dbReference type="Proteomes" id="UP000550787"/>
    </source>
</evidence>
<evidence type="ECO:0000259" key="1">
    <source>
        <dbReference type="Pfam" id="PF13460"/>
    </source>
</evidence>
<protein>
    <submittedName>
        <fullName evidence="2">NAD(P)H-binding protein</fullName>
    </submittedName>
</protein>
<dbReference type="AlphaFoldDB" id="A0A7W4I7J1"/>
<dbReference type="SUPFAM" id="SSF51735">
    <property type="entry name" value="NAD(P)-binding Rossmann-fold domains"/>
    <property type="match status" value="1"/>
</dbReference>
<proteinExistence type="predicted"/>
<name>A0A7W4I7J1_GLUDI</name>
<dbReference type="InterPro" id="IPR036291">
    <property type="entry name" value="NAD(P)-bd_dom_sf"/>
</dbReference>
<accession>A0A7W4I7J1</accession>
<dbReference type="Pfam" id="PF13460">
    <property type="entry name" value="NAD_binding_10"/>
    <property type="match status" value="1"/>
</dbReference>
<dbReference type="InterPro" id="IPR016040">
    <property type="entry name" value="NAD(P)-bd_dom"/>
</dbReference>
<comment type="caution">
    <text evidence="2">The sequence shown here is derived from an EMBL/GenBank/DDBJ whole genome shotgun (WGS) entry which is preliminary data.</text>
</comment>
<feature type="domain" description="NAD(P)-binding" evidence="1">
    <location>
        <begin position="7"/>
        <end position="198"/>
    </location>
</feature>
<dbReference type="RefSeq" id="WP_183116362.1">
    <property type="nucleotide sequence ID" value="NZ_JABEQG010000041.1"/>
</dbReference>
<dbReference type="EMBL" id="JABEQG010000041">
    <property type="protein sequence ID" value="MBB2157743.1"/>
    <property type="molecule type" value="Genomic_DNA"/>
</dbReference>
<evidence type="ECO:0000313" key="2">
    <source>
        <dbReference type="EMBL" id="MBB2157743.1"/>
    </source>
</evidence>
<dbReference type="Proteomes" id="UP000550787">
    <property type="component" value="Unassembled WGS sequence"/>
</dbReference>
<dbReference type="Gene3D" id="3.40.50.720">
    <property type="entry name" value="NAD(P)-binding Rossmann-like Domain"/>
    <property type="match status" value="1"/>
</dbReference>
<reference evidence="2 3" key="1">
    <citation type="submission" date="2020-04" db="EMBL/GenBank/DDBJ databases">
        <title>Description of novel Gluconacetobacter.</title>
        <authorList>
            <person name="Sombolestani A."/>
        </authorList>
    </citation>
    <scope>NUCLEOTIDE SEQUENCE [LARGE SCALE GENOMIC DNA]</scope>
    <source>
        <strain evidence="2 3">LMG 7603</strain>
    </source>
</reference>
<gene>
    <name evidence="2" type="ORF">HLH33_15760</name>
</gene>
<dbReference type="PANTHER" id="PTHR15020:SF50">
    <property type="entry name" value="UPF0659 PROTEIN YMR090W"/>
    <property type="match status" value="1"/>
</dbReference>